<gene>
    <name evidence="2" type="ORF">GGQ63_002039</name>
</gene>
<sequence>MQLDISDIAAAFPDFRVALVVFEGLAVGSERPEALDALIAAREAETRHVYAGTDLSAIPGVAAWRTAYRAFGIKKTSYRSSVERLVKNVLAERPLPRINPFVDAYNAVSLRSVMPIGADDADRVGLALAFRYARPGDSFVDMAGGEEGEGATPAEDPPKPGEVVYAAGSTVLCRRWNWRQDARSLVAPETRRAVVTVQANGVGDLDGAVEDLVSLVARFCGGTAAVAIADRDRPVASVSA</sequence>
<dbReference type="EMBL" id="JACHOO010000003">
    <property type="protein sequence ID" value="MBB5752985.1"/>
    <property type="molecule type" value="Genomic_DNA"/>
</dbReference>
<protein>
    <submittedName>
        <fullName evidence="2">DNA/RNA-binding domain of Phe-tRNA-synthetase-like protein</fullName>
    </submittedName>
</protein>
<name>A0A7W9FLQ3_9HYPH</name>
<proteinExistence type="predicted"/>
<evidence type="ECO:0000313" key="2">
    <source>
        <dbReference type="EMBL" id="MBB5752985.1"/>
    </source>
</evidence>
<dbReference type="SUPFAM" id="SSF56037">
    <property type="entry name" value="PheT/TilS domain"/>
    <property type="match status" value="1"/>
</dbReference>
<dbReference type="Pfam" id="PF03483">
    <property type="entry name" value="B3_4"/>
    <property type="match status" value="1"/>
</dbReference>
<dbReference type="PANTHER" id="PTHR39209">
    <property type="match status" value="1"/>
</dbReference>
<feature type="domain" description="B3/B4 tRNA-binding" evidence="1">
    <location>
        <begin position="62"/>
        <end position="221"/>
    </location>
</feature>
<dbReference type="InterPro" id="IPR020825">
    <property type="entry name" value="Phe-tRNA_synthase-like_B3/B4"/>
</dbReference>
<reference evidence="2 3" key="1">
    <citation type="submission" date="2020-08" db="EMBL/GenBank/DDBJ databases">
        <title>Genomic Encyclopedia of Type Strains, Phase IV (KMG-IV): sequencing the most valuable type-strain genomes for metagenomic binning, comparative biology and taxonomic classification.</title>
        <authorList>
            <person name="Goeker M."/>
        </authorList>
    </citation>
    <scope>NUCLEOTIDE SEQUENCE [LARGE SCALE GENOMIC DNA]</scope>
    <source>
        <strain evidence="2 3">DSM 16268</strain>
    </source>
</reference>
<dbReference type="GO" id="GO:0003723">
    <property type="term" value="F:RNA binding"/>
    <property type="evidence" value="ECO:0007669"/>
    <property type="project" value="InterPro"/>
</dbReference>
<organism evidence="2 3">
    <name type="scientific">Prosthecomicrobium pneumaticum</name>
    <dbReference type="NCBI Taxonomy" id="81895"/>
    <lineage>
        <taxon>Bacteria</taxon>
        <taxon>Pseudomonadati</taxon>
        <taxon>Pseudomonadota</taxon>
        <taxon>Alphaproteobacteria</taxon>
        <taxon>Hyphomicrobiales</taxon>
        <taxon>Kaistiaceae</taxon>
        <taxon>Prosthecomicrobium</taxon>
    </lineage>
</organism>
<dbReference type="RefSeq" id="WP_183855262.1">
    <property type="nucleotide sequence ID" value="NZ_JACHOO010000003.1"/>
</dbReference>
<dbReference type="PANTHER" id="PTHR39209:SF2">
    <property type="entry name" value="CYTOPLASMIC PROTEIN"/>
    <property type="match status" value="1"/>
</dbReference>
<evidence type="ECO:0000313" key="3">
    <source>
        <dbReference type="Proteomes" id="UP000523821"/>
    </source>
</evidence>
<dbReference type="Gene3D" id="3.50.40.10">
    <property type="entry name" value="Phenylalanyl-trna Synthetase, Chain B, domain 3"/>
    <property type="match status" value="1"/>
</dbReference>
<dbReference type="GO" id="GO:0004826">
    <property type="term" value="F:phenylalanine-tRNA ligase activity"/>
    <property type="evidence" value="ECO:0007669"/>
    <property type="project" value="InterPro"/>
</dbReference>
<comment type="caution">
    <text evidence="2">The sequence shown here is derived from an EMBL/GenBank/DDBJ whole genome shotgun (WGS) entry which is preliminary data.</text>
</comment>
<dbReference type="Proteomes" id="UP000523821">
    <property type="component" value="Unassembled WGS sequence"/>
</dbReference>
<dbReference type="InterPro" id="IPR005146">
    <property type="entry name" value="B3/B4_tRNA-bd"/>
</dbReference>
<dbReference type="AlphaFoldDB" id="A0A7W9FLQ3"/>
<accession>A0A7W9FLQ3</accession>
<evidence type="ECO:0000259" key="1">
    <source>
        <dbReference type="SMART" id="SM00873"/>
    </source>
</evidence>
<dbReference type="SMART" id="SM00873">
    <property type="entry name" value="B3_4"/>
    <property type="match status" value="1"/>
</dbReference>
<keyword evidence="3" id="KW-1185">Reference proteome</keyword>